<dbReference type="EMBL" id="CAJVPT010021759">
    <property type="protein sequence ID" value="CAG8656623.1"/>
    <property type="molecule type" value="Genomic_DNA"/>
</dbReference>
<organism evidence="1 2">
    <name type="scientific">Acaulospora colombiana</name>
    <dbReference type="NCBI Taxonomy" id="27376"/>
    <lineage>
        <taxon>Eukaryota</taxon>
        <taxon>Fungi</taxon>
        <taxon>Fungi incertae sedis</taxon>
        <taxon>Mucoromycota</taxon>
        <taxon>Glomeromycotina</taxon>
        <taxon>Glomeromycetes</taxon>
        <taxon>Diversisporales</taxon>
        <taxon>Acaulosporaceae</taxon>
        <taxon>Acaulospora</taxon>
    </lineage>
</organism>
<gene>
    <name evidence="1" type="ORF">ACOLOM_LOCUS8432</name>
</gene>
<reference evidence="1" key="1">
    <citation type="submission" date="2021-06" db="EMBL/GenBank/DDBJ databases">
        <authorList>
            <person name="Kallberg Y."/>
            <person name="Tangrot J."/>
            <person name="Rosling A."/>
        </authorList>
    </citation>
    <scope>NUCLEOTIDE SEQUENCE</scope>
    <source>
        <strain evidence="1">CL356</strain>
    </source>
</reference>
<dbReference type="Proteomes" id="UP000789525">
    <property type="component" value="Unassembled WGS sequence"/>
</dbReference>
<evidence type="ECO:0000313" key="1">
    <source>
        <dbReference type="EMBL" id="CAG8656623.1"/>
    </source>
</evidence>
<proteinExistence type="predicted"/>
<comment type="caution">
    <text evidence="1">The sequence shown here is derived from an EMBL/GenBank/DDBJ whole genome shotgun (WGS) entry which is preliminary data.</text>
</comment>
<sequence length="68" mass="7942">MRSIPSVTGSNRKPLGRRRHQEASQVPYQASQYSLEIDDKASDTRQHQRQTTRRETRSLRSTVKQESE</sequence>
<accession>A0ACA9NKM3</accession>
<protein>
    <submittedName>
        <fullName evidence="1">17034_t:CDS:1</fullName>
    </submittedName>
</protein>
<name>A0ACA9NKM3_9GLOM</name>
<evidence type="ECO:0000313" key="2">
    <source>
        <dbReference type="Proteomes" id="UP000789525"/>
    </source>
</evidence>
<feature type="non-terminal residue" evidence="1">
    <location>
        <position position="68"/>
    </location>
</feature>
<keyword evidence="2" id="KW-1185">Reference proteome</keyword>